<evidence type="ECO:0000313" key="2">
    <source>
        <dbReference type="Proteomes" id="UP000289738"/>
    </source>
</evidence>
<protein>
    <submittedName>
        <fullName evidence="1">Uncharacterized protein</fullName>
    </submittedName>
</protein>
<keyword evidence="2" id="KW-1185">Reference proteome</keyword>
<comment type="caution">
    <text evidence="1">The sequence shown here is derived from an EMBL/GenBank/DDBJ whole genome shotgun (WGS) entry which is preliminary data.</text>
</comment>
<dbReference type="AlphaFoldDB" id="A0A445EK67"/>
<sequence>MVFHIITSLSSTPSNKSRALSISPHLAYISISELPMISNPRTNPLPQLELPQMTTSTKQSHHCALIRLNTCLLHHVKAIQCFFKSITLHIPRNHGIPRHHILPGDFIKESSSIIHTTLRDIPSNQSRKRNSIS</sequence>
<reference evidence="1 2" key="1">
    <citation type="submission" date="2019-01" db="EMBL/GenBank/DDBJ databases">
        <title>Sequencing of cultivated peanut Arachis hypogaea provides insights into genome evolution and oil improvement.</title>
        <authorList>
            <person name="Chen X."/>
        </authorList>
    </citation>
    <scope>NUCLEOTIDE SEQUENCE [LARGE SCALE GENOMIC DNA]</scope>
    <source>
        <strain evidence="2">cv. Fuhuasheng</strain>
        <tissue evidence="1">Leaves</tissue>
    </source>
</reference>
<organism evidence="1 2">
    <name type="scientific">Arachis hypogaea</name>
    <name type="common">Peanut</name>
    <dbReference type="NCBI Taxonomy" id="3818"/>
    <lineage>
        <taxon>Eukaryota</taxon>
        <taxon>Viridiplantae</taxon>
        <taxon>Streptophyta</taxon>
        <taxon>Embryophyta</taxon>
        <taxon>Tracheophyta</taxon>
        <taxon>Spermatophyta</taxon>
        <taxon>Magnoliopsida</taxon>
        <taxon>eudicotyledons</taxon>
        <taxon>Gunneridae</taxon>
        <taxon>Pentapetalae</taxon>
        <taxon>rosids</taxon>
        <taxon>fabids</taxon>
        <taxon>Fabales</taxon>
        <taxon>Fabaceae</taxon>
        <taxon>Papilionoideae</taxon>
        <taxon>50 kb inversion clade</taxon>
        <taxon>dalbergioids sensu lato</taxon>
        <taxon>Dalbergieae</taxon>
        <taxon>Pterocarpus clade</taxon>
        <taxon>Arachis</taxon>
    </lineage>
</organism>
<proteinExistence type="predicted"/>
<dbReference type="EMBL" id="SDMP01000001">
    <property type="protein sequence ID" value="RYR75857.1"/>
    <property type="molecule type" value="Genomic_DNA"/>
</dbReference>
<evidence type="ECO:0000313" key="1">
    <source>
        <dbReference type="EMBL" id="RYR75857.1"/>
    </source>
</evidence>
<accession>A0A445EK67</accession>
<dbReference type="Proteomes" id="UP000289738">
    <property type="component" value="Chromosome A01"/>
</dbReference>
<name>A0A445EK67_ARAHY</name>
<gene>
    <name evidence="1" type="ORF">Ahy_A01g000442</name>
</gene>